<dbReference type="PANTHER" id="PTHR31713">
    <property type="entry name" value="OS02G0177800 PROTEIN"/>
    <property type="match status" value="1"/>
</dbReference>
<evidence type="ECO:0000313" key="14">
    <source>
        <dbReference type="Proteomes" id="UP000006727"/>
    </source>
</evidence>
<feature type="compositionally biased region" description="Basic and acidic residues" evidence="8">
    <location>
        <begin position="1"/>
        <end position="24"/>
    </location>
</feature>
<evidence type="ECO:0000259" key="10">
    <source>
        <dbReference type="Pfam" id="PF20451"/>
    </source>
</evidence>
<dbReference type="EnsemblPlants" id="Pp3c1_28930V3.1">
    <property type="protein sequence ID" value="Pp3c1_28930V3.1"/>
    <property type="gene ID" value="Pp3c1_28930"/>
</dbReference>
<proteinExistence type="inferred from homology"/>
<feature type="compositionally biased region" description="Basic and acidic residues" evidence="8">
    <location>
        <begin position="399"/>
        <end position="408"/>
    </location>
</feature>
<organism evidence="12">
    <name type="scientific">Physcomitrium patens</name>
    <name type="common">Spreading-leaved earth moss</name>
    <name type="synonym">Physcomitrella patens</name>
    <dbReference type="NCBI Taxonomy" id="3218"/>
    <lineage>
        <taxon>Eukaryota</taxon>
        <taxon>Viridiplantae</taxon>
        <taxon>Streptophyta</taxon>
        <taxon>Embryophyta</taxon>
        <taxon>Bryophyta</taxon>
        <taxon>Bryophytina</taxon>
        <taxon>Bryopsida</taxon>
        <taxon>Funariidae</taxon>
        <taxon>Funariales</taxon>
        <taxon>Funariaceae</taxon>
        <taxon>Physcomitrium</taxon>
    </lineage>
</organism>
<dbReference type="STRING" id="3218.A0A2K1LA42"/>
<dbReference type="Gramene" id="Pp3c1_28930V3.4">
    <property type="protein sequence ID" value="Pp3c1_28930V3.4"/>
    <property type="gene ID" value="Pp3c1_28930"/>
</dbReference>
<dbReference type="GeneID" id="112286233"/>
<dbReference type="GO" id="GO:0005516">
    <property type="term" value="F:calmodulin binding"/>
    <property type="evidence" value="ECO:0007669"/>
    <property type="project" value="InterPro"/>
</dbReference>
<dbReference type="InterPro" id="IPR046831">
    <property type="entry name" value="Calmodulin_bind_N"/>
</dbReference>
<gene>
    <name evidence="13" type="primary">LOC112286233</name>
    <name evidence="12" type="ORF">PHYPA_001322</name>
</gene>
<dbReference type="FunCoup" id="A0A2K1LA42">
    <property type="interactions" value="1780"/>
</dbReference>
<protein>
    <recommendedName>
        <fullName evidence="15">Calmodulin-binding protein</fullName>
    </recommendedName>
</protein>
<evidence type="ECO:0000256" key="6">
    <source>
        <dbReference type="ARBA" id="ARBA00023163"/>
    </source>
</evidence>
<feature type="compositionally biased region" description="Low complexity" evidence="8">
    <location>
        <begin position="551"/>
        <end position="565"/>
    </location>
</feature>
<evidence type="ECO:0000256" key="3">
    <source>
        <dbReference type="ARBA" id="ARBA00023015"/>
    </source>
</evidence>
<dbReference type="Gramene" id="Pp3c1_28930V3.2">
    <property type="protein sequence ID" value="Pp3c1_28930V3.2"/>
    <property type="gene ID" value="Pp3c1_28930"/>
</dbReference>
<dbReference type="RefSeq" id="XP_073392483.1">
    <property type="nucleotide sequence ID" value="XM_073536382.1"/>
</dbReference>
<dbReference type="GO" id="GO:0043565">
    <property type="term" value="F:sequence-specific DNA binding"/>
    <property type="evidence" value="ECO:0000318"/>
    <property type="project" value="GO_Central"/>
</dbReference>
<dbReference type="InterPro" id="IPR046829">
    <property type="entry name" value="Calmod_bind_C"/>
</dbReference>
<dbReference type="KEGG" id="ppp:112286233"/>
<comment type="subcellular location">
    <subcellularLocation>
        <location evidence="1">Nucleus</location>
    </subcellularLocation>
</comment>
<feature type="domain" description="Calmodulin binding protein central" evidence="10">
    <location>
        <begin position="249"/>
        <end position="315"/>
    </location>
</feature>
<dbReference type="Pfam" id="PF20452">
    <property type="entry name" value="Calmod_bind_C"/>
    <property type="match status" value="1"/>
</dbReference>
<feature type="region of interest" description="Disordered" evidence="8">
    <location>
        <begin position="399"/>
        <end position="469"/>
    </location>
</feature>
<evidence type="ECO:0000256" key="1">
    <source>
        <dbReference type="ARBA" id="ARBA00004123"/>
    </source>
</evidence>
<evidence type="ECO:0000259" key="9">
    <source>
        <dbReference type="Pfam" id="PF07887"/>
    </source>
</evidence>
<reference evidence="13" key="3">
    <citation type="submission" date="2020-12" db="UniProtKB">
        <authorList>
            <consortium name="EnsemblPlants"/>
        </authorList>
    </citation>
    <scope>IDENTIFICATION</scope>
</reference>
<evidence type="ECO:0000256" key="7">
    <source>
        <dbReference type="ARBA" id="ARBA00023242"/>
    </source>
</evidence>
<evidence type="ECO:0000313" key="13">
    <source>
        <dbReference type="EnsemblPlants" id="Pp3c1_28930V3.1"/>
    </source>
</evidence>
<evidence type="ECO:0000256" key="8">
    <source>
        <dbReference type="SAM" id="MobiDB-lite"/>
    </source>
</evidence>
<dbReference type="RefSeq" id="XP_024383705.1">
    <property type="nucleotide sequence ID" value="XM_024527937.2"/>
</dbReference>
<dbReference type="RefSeq" id="XP_073392486.1">
    <property type="nucleotide sequence ID" value="XM_073536385.1"/>
</dbReference>
<dbReference type="Pfam" id="PF20451">
    <property type="entry name" value="Calmod_bind_M"/>
    <property type="match status" value="1"/>
</dbReference>
<dbReference type="Gramene" id="Pp3c1_28930V3.3">
    <property type="protein sequence ID" value="Pp3c1_28930V3.3"/>
    <property type="gene ID" value="Pp3c1_28930"/>
</dbReference>
<dbReference type="EnsemblPlants" id="Pp3c1_28930V3.3">
    <property type="protein sequence ID" value="Pp3c1_28930V3.3"/>
    <property type="gene ID" value="Pp3c1_28930"/>
</dbReference>
<evidence type="ECO:0000256" key="5">
    <source>
        <dbReference type="ARBA" id="ARBA00023159"/>
    </source>
</evidence>
<sequence>MTMGGEKRPLDRDPSKDGISDNKRLRSQPASIIAEAVKGDSLQKLCSSLEPMLRRIVAEEVERVLAKLAPPTLGIRPSPERIQGLDQKHLRLEFRNKLALPLFTGSKVEGEQGLTIHVVLQHAGTGQVVTTGPEAYAKLDIVVLEGDFTAEDEDTWTREEFENFEVRERDGKRPLLTGDLTVTLKDGVGTLGELTFTDNSSWIRSRKFRLGVKVASGFCEGLRIREAKTEAFTVKDHRGELYKKHYPPALTDEVWRLDKIGKDGAFHKRLNQSRIMTVEDFLRLVVMDPLKLRNILGNGMSNKIWEGTVEHAKTCVLSGKLHVYYADEKQNIGVIFNNIFQLMGLIADGSYMSVDSLSDSEKVYVDKLVKVAYENWENVVEYDGEALVGVKPLHQAKGFDTRTEDPLGGRKVSSMSNISNIHSQDSAGSGSGSRSESLSYGQEPINMAPRSFPGSIGQLPDNQSITGPVLQMNSSTETYHQLVLPNPLENSLLAGHTGLTGLALGPSQSSTTSSSSGMNALDPTLMNASTSGTSDWRRRQQQQQEEEGEQRQQQQQSRPNLQRQESLGRIFPTEDEIRSQSLELLDSEDMQTQIQQLLRLYNGQMGGMPFSPYGPMTDDTFPLFGLPVAGEEAVDEHKPRPNGKAYVSWLKLKAALHWGIFIRKQAAARRAQLEEADEQE</sequence>
<feature type="compositionally biased region" description="Polar residues" evidence="8">
    <location>
        <begin position="413"/>
        <end position="422"/>
    </location>
</feature>
<evidence type="ECO:0000256" key="4">
    <source>
        <dbReference type="ARBA" id="ARBA00023125"/>
    </source>
</evidence>
<feature type="compositionally biased region" description="Low complexity" evidence="8">
    <location>
        <begin position="423"/>
        <end position="441"/>
    </location>
</feature>
<keyword evidence="6" id="KW-0804">Transcription</keyword>
<dbReference type="OrthoDB" id="512636at2759"/>
<dbReference type="EnsemblPlants" id="Pp3c1_28930V3.5">
    <property type="protein sequence ID" value="Pp3c1_28930V3.5"/>
    <property type="gene ID" value="Pp3c1_28930"/>
</dbReference>
<evidence type="ECO:0000259" key="11">
    <source>
        <dbReference type="Pfam" id="PF20452"/>
    </source>
</evidence>
<dbReference type="AlphaFoldDB" id="A0A2K1LA42"/>
<dbReference type="EnsemblPlants" id="Pp3c1_28930V3.6">
    <property type="protein sequence ID" value="Pp3c1_28930V3.6"/>
    <property type="gene ID" value="Pp3c1_28930"/>
</dbReference>
<dbReference type="GO" id="GO:0080142">
    <property type="term" value="P:regulation of salicylic acid biosynthetic process"/>
    <property type="evidence" value="ECO:0000318"/>
    <property type="project" value="GO_Central"/>
</dbReference>
<dbReference type="EnsemblPlants" id="Pp3c1_28930V3.4">
    <property type="protein sequence ID" value="Pp3c1_28930V3.4"/>
    <property type="gene ID" value="Pp3c1_28930"/>
</dbReference>
<feature type="region of interest" description="Disordered" evidence="8">
    <location>
        <begin position="504"/>
        <end position="573"/>
    </location>
</feature>
<feature type="region of interest" description="Disordered" evidence="8">
    <location>
        <begin position="1"/>
        <end position="25"/>
    </location>
</feature>
<dbReference type="GO" id="GO:0003700">
    <property type="term" value="F:DNA-binding transcription factor activity"/>
    <property type="evidence" value="ECO:0000318"/>
    <property type="project" value="GO_Central"/>
</dbReference>
<dbReference type="Gramene" id="Pp3c1_28930V3.1">
    <property type="protein sequence ID" value="Pp3c1_28930V3.1"/>
    <property type="gene ID" value="Pp3c1_28930"/>
</dbReference>
<dbReference type="GO" id="GO:0005634">
    <property type="term" value="C:nucleus"/>
    <property type="evidence" value="ECO:0000318"/>
    <property type="project" value="GO_Central"/>
</dbReference>
<reference evidence="12 14" key="2">
    <citation type="journal article" date="2018" name="Plant J.">
        <title>The Physcomitrella patens chromosome-scale assembly reveals moss genome structure and evolution.</title>
        <authorList>
            <person name="Lang D."/>
            <person name="Ullrich K.K."/>
            <person name="Murat F."/>
            <person name="Fuchs J."/>
            <person name="Jenkins J."/>
            <person name="Haas F.B."/>
            <person name="Piednoel M."/>
            <person name="Gundlach H."/>
            <person name="Van Bel M."/>
            <person name="Meyberg R."/>
            <person name="Vives C."/>
            <person name="Morata J."/>
            <person name="Symeonidi A."/>
            <person name="Hiss M."/>
            <person name="Muchero W."/>
            <person name="Kamisugi Y."/>
            <person name="Saleh O."/>
            <person name="Blanc G."/>
            <person name="Decker E.L."/>
            <person name="van Gessel N."/>
            <person name="Grimwood J."/>
            <person name="Hayes R.D."/>
            <person name="Graham S.W."/>
            <person name="Gunter L.E."/>
            <person name="McDaniel S.F."/>
            <person name="Hoernstein S.N.W."/>
            <person name="Larsson A."/>
            <person name="Li F.W."/>
            <person name="Perroud P.F."/>
            <person name="Phillips J."/>
            <person name="Ranjan P."/>
            <person name="Rokshar D.S."/>
            <person name="Rothfels C.J."/>
            <person name="Schneider L."/>
            <person name="Shu S."/>
            <person name="Stevenson D.W."/>
            <person name="Thummler F."/>
            <person name="Tillich M."/>
            <person name="Villarreal Aguilar J.C."/>
            <person name="Widiez T."/>
            <person name="Wong G.K."/>
            <person name="Wymore A."/>
            <person name="Zhang Y."/>
            <person name="Zimmer A.D."/>
            <person name="Quatrano R.S."/>
            <person name="Mayer K.F.X."/>
            <person name="Goodstein D."/>
            <person name="Casacuberta J.M."/>
            <person name="Vandepoele K."/>
            <person name="Reski R."/>
            <person name="Cuming A.C."/>
            <person name="Tuskan G.A."/>
            <person name="Maumus F."/>
            <person name="Salse J."/>
            <person name="Schmutz J."/>
            <person name="Rensing S.A."/>
        </authorList>
    </citation>
    <scope>NUCLEOTIDE SEQUENCE [LARGE SCALE GENOMIC DNA]</scope>
    <source>
        <strain evidence="13 14">cv. Gransden 2004</strain>
    </source>
</reference>
<dbReference type="Pfam" id="PF07887">
    <property type="entry name" value="Calmodulin_bind"/>
    <property type="match status" value="1"/>
</dbReference>
<reference evidence="12 14" key="1">
    <citation type="journal article" date="2008" name="Science">
        <title>The Physcomitrella genome reveals evolutionary insights into the conquest of land by plants.</title>
        <authorList>
            <person name="Rensing S."/>
            <person name="Lang D."/>
            <person name="Zimmer A."/>
            <person name="Terry A."/>
            <person name="Salamov A."/>
            <person name="Shapiro H."/>
            <person name="Nishiyama T."/>
            <person name="Perroud P.-F."/>
            <person name="Lindquist E."/>
            <person name="Kamisugi Y."/>
            <person name="Tanahashi T."/>
            <person name="Sakakibara K."/>
            <person name="Fujita T."/>
            <person name="Oishi K."/>
            <person name="Shin-I T."/>
            <person name="Kuroki Y."/>
            <person name="Toyoda A."/>
            <person name="Suzuki Y."/>
            <person name="Hashimoto A."/>
            <person name="Yamaguchi K."/>
            <person name="Sugano A."/>
            <person name="Kohara Y."/>
            <person name="Fujiyama A."/>
            <person name="Anterola A."/>
            <person name="Aoki S."/>
            <person name="Ashton N."/>
            <person name="Barbazuk W.B."/>
            <person name="Barker E."/>
            <person name="Bennetzen J."/>
            <person name="Bezanilla M."/>
            <person name="Blankenship R."/>
            <person name="Cho S.H."/>
            <person name="Dutcher S."/>
            <person name="Estelle M."/>
            <person name="Fawcett J.A."/>
            <person name="Gundlach H."/>
            <person name="Hanada K."/>
            <person name="Heyl A."/>
            <person name="Hicks K.A."/>
            <person name="Hugh J."/>
            <person name="Lohr M."/>
            <person name="Mayer K."/>
            <person name="Melkozernov A."/>
            <person name="Murata T."/>
            <person name="Nelson D."/>
            <person name="Pils B."/>
            <person name="Prigge M."/>
            <person name="Reiss B."/>
            <person name="Renner T."/>
            <person name="Rombauts S."/>
            <person name="Rushton P."/>
            <person name="Sanderfoot A."/>
            <person name="Schween G."/>
            <person name="Shiu S.-H."/>
            <person name="Stueber K."/>
            <person name="Theodoulou F.L."/>
            <person name="Tu H."/>
            <person name="Van de Peer Y."/>
            <person name="Verrier P.J."/>
            <person name="Waters E."/>
            <person name="Wood A."/>
            <person name="Yang L."/>
            <person name="Cove D."/>
            <person name="Cuming A."/>
            <person name="Hasebe M."/>
            <person name="Lucas S."/>
            <person name="Mishler D.B."/>
            <person name="Reski R."/>
            <person name="Grigoriev I."/>
            <person name="Quatrano R.S."/>
            <person name="Boore J.L."/>
        </authorList>
    </citation>
    <scope>NUCLEOTIDE SEQUENCE [LARGE SCALE GENOMIC DNA]</scope>
    <source>
        <strain evidence="13 14">cv. Gransden 2004</strain>
    </source>
</reference>
<dbReference type="EnsemblPlants" id="Pp3c1_28930V3.2">
    <property type="protein sequence ID" value="Pp3c1_28930V3.2"/>
    <property type="gene ID" value="Pp3c1_28930"/>
</dbReference>
<dbReference type="Gramene" id="Pp3c1_28930V3.5">
    <property type="protein sequence ID" value="Pp3c1_28930V3.5"/>
    <property type="gene ID" value="Pp3c1_28930"/>
</dbReference>
<name>A0A2K1LA42_PHYPA</name>
<keyword evidence="14" id="KW-1185">Reference proteome</keyword>
<dbReference type="PaxDb" id="3218-PP1S21_379V6.1"/>
<dbReference type="PANTHER" id="PTHR31713:SF96">
    <property type="entry name" value="OS02G0562300 PROTEIN"/>
    <property type="match status" value="1"/>
</dbReference>
<dbReference type="RefSeq" id="XP_024383714.1">
    <property type="nucleotide sequence ID" value="XM_024527946.2"/>
</dbReference>
<feature type="compositionally biased region" description="Low complexity" evidence="8">
    <location>
        <begin position="504"/>
        <end position="516"/>
    </location>
</feature>
<dbReference type="Proteomes" id="UP000006727">
    <property type="component" value="Chromosome 1"/>
</dbReference>
<accession>A0A2K1LA42</accession>
<feature type="compositionally biased region" description="Polar residues" evidence="8">
    <location>
        <begin position="460"/>
        <end position="469"/>
    </location>
</feature>
<feature type="domain" description="Calmodulin binding protein C-terminal" evidence="11">
    <location>
        <begin position="320"/>
        <end position="382"/>
    </location>
</feature>
<feature type="domain" description="Calmodulin binding protein-like N-terminal" evidence="9">
    <location>
        <begin position="90"/>
        <end position="237"/>
    </location>
</feature>
<dbReference type="Gramene" id="Pp3c1_28930V3.6">
    <property type="protein sequence ID" value="Pp3c1_28930V3.6"/>
    <property type="gene ID" value="Pp3c1_28930"/>
</dbReference>
<keyword evidence="5" id="KW-0010">Activator</keyword>
<dbReference type="EMBL" id="ABEU02000001">
    <property type="protein sequence ID" value="PNR62897.1"/>
    <property type="molecule type" value="Genomic_DNA"/>
</dbReference>
<dbReference type="InterPro" id="IPR012416">
    <property type="entry name" value="CBP60"/>
</dbReference>
<dbReference type="InterPro" id="IPR046830">
    <property type="entry name" value="Calmod_bind_M"/>
</dbReference>
<comment type="similarity">
    <text evidence="2">Belongs to the plant ACBP60 protein family.</text>
</comment>
<keyword evidence="3" id="KW-0805">Transcription regulation</keyword>
<keyword evidence="7" id="KW-0539">Nucleus</keyword>
<dbReference type="OMA" id="TPNPYKG"/>
<evidence type="ECO:0000256" key="2">
    <source>
        <dbReference type="ARBA" id="ARBA00007214"/>
    </source>
</evidence>
<evidence type="ECO:0008006" key="15">
    <source>
        <dbReference type="Google" id="ProtNLM"/>
    </source>
</evidence>
<evidence type="ECO:0000313" key="12">
    <source>
        <dbReference type="EMBL" id="PNR62897.1"/>
    </source>
</evidence>
<keyword evidence="4" id="KW-0238">DNA-binding</keyword>